<feature type="compositionally biased region" description="Basic and acidic residues" evidence="1">
    <location>
        <begin position="19"/>
        <end position="33"/>
    </location>
</feature>
<evidence type="ECO:0000259" key="2">
    <source>
        <dbReference type="Pfam" id="PF19575"/>
    </source>
</evidence>
<keyword evidence="4" id="KW-1185">Reference proteome</keyword>
<dbReference type="Gene3D" id="1.10.10.60">
    <property type="entry name" value="Homeodomain-like"/>
    <property type="match status" value="2"/>
</dbReference>
<evidence type="ECO:0000256" key="1">
    <source>
        <dbReference type="SAM" id="MobiDB-lite"/>
    </source>
</evidence>
<feature type="region of interest" description="Disordered" evidence="1">
    <location>
        <begin position="19"/>
        <end position="56"/>
    </location>
</feature>
<dbReference type="EMBL" id="JACBYE010000009">
    <property type="protein sequence ID" value="NYS93084.1"/>
    <property type="molecule type" value="Genomic_DNA"/>
</dbReference>
<evidence type="ECO:0000313" key="4">
    <source>
        <dbReference type="Proteomes" id="UP000561011"/>
    </source>
</evidence>
<dbReference type="RefSeq" id="WP_179912817.1">
    <property type="nucleotide sequence ID" value="NZ_JACBYE010000009.1"/>
</dbReference>
<reference evidence="3 4" key="1">
    <citation type="submission" date="2020-07" db="EMBL/GenBank/DDBJ databases">
        <title>MOT database genomes.</title>
        <authorList>
            <person name="Joseph S."/>
            <person name="Aduse-Opoku J."/>
            <person name="Hashim A."/>
            <person name="Wade W."/>
            <person name="Curtis M."/>
        </authorList>
    </citation>
    <scope>NUCLEOTIDE SEQUENCE [LARGE SCALE GENOMIC DNA]</scope>
    <source>
        <strain evidence="3 4">DSM 100099</strain>
    </source>
</reference>
<protein>
    <submittedName>
        <fullName evidence="3">Helix-turn-helix domain-containing protein</fullName>
    </submittedName>
</protein>
<dbReference type="Pfam" id="PF19575">
    <property type="entry name" value="HTH_58"/>
    <property type="match status" value="1"/>
</dbReference>
<proteinExistence type="predicted"/>
<organism evidence="3 4">
    <name type="scientific">Sanguibacter inulinus</name>
    <dbReference type="NCBI Taxonomy" id="60922"/>
    <lineage>
        <taxon>Bacteria</taxon>
        <taxon>Bacillati</taxon>
        <taxon>Actinomycetota</taxon>
        <taxon>Actinomycetes</taxon>
        <taxon>Micrococcales</taxon>
        <taxon>Sanguibacteraceae</taxon>
        <taxon>Sanguibacter</taxon>
    </lineage>
</organism>
<dbReference type="Pfam" id="PF13384">
    <property type="entry name" value="HTH_23"/>
    <property type="match status" value="1"/>
</dbReference>
<dbReference type="InterPro" id="IPR013324">
    <property type="entry name" value="RNA_pol_sigma_r3/r4-like"/>
</dbReference>
<gene>
    <name evidence="3" type="ORF">HZZ10_06015</name>
</gene>
<sequence length="156" mass="17010">MLAKSDEARRFRALEEAAELSQREVRAGTRDAFGKPITKRARPPRPRTMTPADRVEPDTDAIVAAYSDEGLTVPEIAEAQGISQHTVYRHLKAASVPLRAKTALPDEAELVRLYESGLSIRQIAKQFSASTVPVHRRLLAAGVTMRPAKGAVRSAA</sequence>
<comment type="caution">
    <text evidence="3">The sequence shown here is derived from an EMBL/GenBank/DDBJ whole genome shotgun (WGS) entry which is preliminary data.</text>
</comment>
<dbReference type="Proteomes" id="UP000561011">
    <property type="component" value="Unassembled WGS sequence"/>
</dbReference>
<accession>A0A853ETK3</accession>
<dbReference type="AlphaFoldDB" id="A0A853ETK3"/>
<dbReference type="SUPFAM" id="SSF88659">
    <property type="entry name" value="Sigma3 and sigma4 domains of RNA polymerase sigma factors"/>
    <property type="match status" value="1"/>
</dbReference>
<evidence type="ECO:0000313" key="3">
    <source>
        <dbReference type="EMBL" id="NYS93084.1"/>
    </source>
</evidence>
<name>A0A853ETK3_9MICO</name>
<dbReference type="InterPro" id="IPR045745">
    <property type="entry name" value="HTH_58_Actinobacteria-type"/>
</dbReference>
<feature type="domain" description="Helix-turn-helix" evidence="2">
    <location>
        <begin position="108"/>
        <end position="153"/>
    </location>
</feature>